<keyword evidence="4 7" id="KW-0464">Manganese</keyword>
<feature type="binding site" evidence="7">
    <location>
        <position position="211"/>
    </location>
    <ligand>
        <name>Mn(2+)</name>
        <dbReference type="ChEBI" id="CHEBI:29035"/>
    </ligand>
</feature>
<dbReference type="OrthoDB" id="9803573at2"/>
<accession>A0A1G8BBW5</accession>
<dbReference type="GO" id="GO:0008701">
    <property type="term" value="F:4-hydroxy-2-oxovalerate aldolase activity"/>
    <property type="evidence" value="ECO:0007669"/>
    <property type="project" value="UniProtKB-UniRule"/>
</dbReference>
<evidence type="ECO:0000256" key="3">
    <source>
        <dbReference type="ARBA" id="ARBA00022797"/>
    </source>
</evidence>
<comment type="similarity">
    <text evidence="1 7">Belongs to the 4-hydroxy-2-oxovalerate aldolase family.</text>
</comment>
<dbReference type="EC" id="4.1.3.39" evidence="7 8"/>
<feature type="binding site" evidence="7">
    <location>
        <position position="211"/>
    </location>
    <ligand>
        <name>substrate</name>
    </ligand>
</feature>
<dbReference type="InterPro" id="IPR017629">
    <property type="entry name" value="4OH_2_O-val_aldolase"/>
</dbReference>
<dbReference type="RefSeq" id="WP_072736379.1">
    <property type="nucleotide sequence ID" value="NZ_CP048813.1"/>
</dbReference>
<feature type="binding site" evidence="7">
    <location>
        <begin position="28"/>
        <end position="29"/>
    </location>
    <ligand>
        <name>substrate</name>
    </ligand>
</feature>
<keyword evidence="5 7" id="KW-0456">Lyase</keyword>
<dbReference type="InterPro" id="IPR000891">
    <property type="entry name" value="PYR_CT"/>
</dbReference>
<dbReference type="GO" id="GO:0009098">
    <property type="term" value="P:L-leucine biosynthetic process"/>
    <property type="evidence" value="ECO:0007669"/>
    <property type="project" value="TreeGrafter"/>
</dbReference>
<dbReference type="CDD" id="cd07943">
    <property type="entry name" value="DRE_TIM_HOA"/>
    <property type="match status" value="1"/>
</dbReference>
<dbReference type="PANTHER" id="PTHR10277">
    <property type="entry name" value="HOMOCITRATE SYNTHASE-RELATED"/>
    <property type="match status" value="1"/>
</dbReference>
<evidence type="ECO:0000256" key="4">
    <source>
        <dbReference type="ARBA" id="ARBA00023211"/>
    </source>
</evidence>
<evidence type="ECO:0000256" key="7">
    <source>
        <dbReference type="HAMAP-Rule" id="MF_01656"/>
    </source>
</evidence>
<dbReference type="Gene3D" id="1.10.8.60">
    <property type="match status" value="1"/>
</dbReference>
<dbReference type="InterPro" id="IPR035685">
    <property type="entry name" value="DRE_TIM_HOA"/>
</dbReference>
<evidence type="ECO:0000313" key="10">
    <source>
        <dbReference type="Proteomes" id="UP000183263"/>
    </source>
</evidence>
<dbReference type="InterPro" id="IPR013785">
    <property type="entry name" value="Aldolase_TIM"/>
</dbReference>
<keyword evidence="3 7" id="KW-0058">Aromatic hydrocarbons catabolism</keyword>
<dbReference type="HAMAP" id="MF_01656">
    <property type="entry name" value="HOA"/>
    <property type="match status" value="1"/>
</dbReference>
<evidence type="ECO:0000256" key="2">
    <source>
        <dbReference type="ARBA" id="ARBA00022723"/>
    </source>
</evidence>
<keyword evidence="2 7" id="KW-0479">Metal-binding</keyword>
<dbReference type="GO" id="GO:0003852">
    <property type="term" value="F:2-isopropylmalate synthase activity"/>
    <property type="evidence" value="ECO:0007669"/>
    <property type="project" value="TreeGrafter"/>
</dbReference>
<feature type="binding site" evidence="7">
    <location>
        <position position="213"/>
    </location>
    <ligand>
        <name>Mn(2+)</name>
        <dbReference type="ChEBI" id="CHEBI:29035"/>
    </ligand>
</feature>
<feature type="binding site" evidence="7">
    <location>
        <position position="29"/>
    </location>
    <ligand>
        <name>Mn(2+)</name>
        <dbReference type="ChEBI" id="CHEBI:29035"/>
    </ligand>
</feature>
<evidence type="ECO:0000256" key="1">
    <source>
        <dbReference type="ARBA" id="ARBA00008944"/>
    </source>
</evidence>
<evidence type="ECO:0000256" key="5">
    <source>
        <dbReference type="ARBA" id="ARBA00023239"/>
    </source>
</evidence>
<sequence length="352" mass="37462">MVHSDTIHSGGIHFDSAWDVRVTDTSLRDGSHHKRHQFSGEEVRAIVAALDASGVPVIEVTHGDGLGGSSFNYGFSKTPEQELITIAVDTAKNAKIAFLMLPGVGIKEDIVEAQDNGASICRIATHCTEADVSIQHFGLARERGLETVGFLMMAHTIPPEQLAKQARIMADAGCQCVYVVDSAGALVLEQVSDRVEALVAELGDDAQVGFHGHENLGLGVANSVAAVRAGARQIDGSTRRFGAGAGNAPVEAFVGVCDKIGVKTGIDFFEIADAAEDVVRPAMPAECLLDRQALMMGYAGVYSSFLKHAERQAERYGVSAAEMLVRAGKRKLVGGQEDQLIDIALELQRERA</sequence>
<dbReference type="AlphaFoldDB" id="A0A1G8BBW5"/>
<feature type="binding site" evidence="7">
    <location>
        <position position="302"/>
    </location>
    <ligand>
        <name>substrate</name>
    </ligand>
</feature>
<dbReference type="NCBIfam" id="TIGR03217">
    <property type="entry name" value="4OH_2_O_val_ald"/>
    <property type="match status" value="1"/>
</dbReference>
<reference evidence="9 10" key="1">
    <citation type="submission" date="2016-10" db="EMBL/GenBank/DDBJ databases">
        <authorList>
            <person name="de Groot N.N."/>
        </authorList>
    </citation>
    <scope>NUCLEOTIDE SEQUENCE [LARGE SCALE GENOMIC DNA]</scope>
    <source>
        <strain evidence="9 10">DSM 44892</strain>
    </source>
</reference>
<comment type="catalytic activity">
    <reaction evidence="6">
        <text>(S)-4-hydroxy-2-oxohexanoate = propanal + pyruvate</text>
        <dbReference type="Rhea" id="RHEA:36003"/>
        <dbReference type="ChEBI" id="CHEBI:15361"/>
        <dbReference type="ChEBI" id="CHEBI:17153"/>
        <dbReference type="ChEBI" id="CHEBI:73142"/>
        <dbReference type="EC" id="4.1.3.43"/>
    </reaction>
    <physiologicalReaction direction="left-to-right" evidence="6">
        <dbReference type="Rhea" id="RHEA:36004"/>
    </physiologicalReaction>
</comment>
<gene>
    <name evidence="9" type="ORF">SAMN05444695_101816</name>
</gene>
<dbReference type="SUPFAM" id="SSF89000">
    <property type="entry name" value="post-HMGL domain-like"/>
    <property type="match status" value="1"/>
</dbReference>
<name>A0A1G8BBW5_9NOCA</name>
<dbReference type="PROSITE" id="PS50991">
    <property type="entry name" value="PYR_CT"/>
    <property type="match status" value="1"/>
</dbReference>
<evidence type="ECO:0000313" key="9">
    <source>
        <dbReference type="EMBL" id="SDH30742.1"/>
    </source>
</evidence>
<dbReference type="SUPFAM" id="SSF51569">
    <property type="entry name" value="Aldolase"/>
    <property type="match status" value="1"/>
</dbReference>
<comment type="catalytic activity">
    <reaction evidence="7">
        <text>(S)-4-hydroxy-2-oxopentanoate = acetaldehyde + pyruvate</text>
        <dbReference type="Rhea" id="RHEA:22624"/>
        <dbReference type="ChEBI" id="CHEBI:15343"/>
        <dbReference type="ChEBI" id="CHEBI:15361"/>
        <dbReference type="ChEBI" id="CHEBI:73143"/>
        <dbReference type="EC" id="4.1.3.39"/>
    </reaction>
</comment>
<dbReference type="Gene3D" id="3.20.20.70">
    <property type="entry name" value="Aldolase class I"/>
    <property type="match status" value="1"/>
</dbReference>
<dbReference type="NCBIfam" id="NF006049">
    <property type="entry name" value="PRK08195.1"/>
    <property type="match status" value="1"/>
</dbReference>
<evidence type="ECO:0000256" key="6">
    <source>
        <dbReference type="ARBA" id="ARBA00023518"/>
    </source>
</evidence>
<dbReference type="EMBL" id="FNDN01000001">
    <property type="protein sequence ID" value="SDH30742.1"/>
    <property type="molecule type" value="Genomic_DNA"/>
</dbReference>
<keyword evidence="10" id="KW-1185">Reference proteome</keyword>
<dbReference type="PANTHER" id="PTHR10277:SF9">
    <property type="entry name" value="2-ISOPROPYLMALATE SYNTHASE 1, CHLOROPLASTIC-RELATED"/>
    <property type="match status" value="1"/>
</dbReference>
<dbReference type="GO" id="GO:0030145">
    <property type="term" value="F:manganese ion binding"/>
    <property type="evidence" value="ECO:0007669"/>
    <property type="project" value="UniProtKB-UniRule"/>
</dbReference>
<dbReference type="Proteomes" id="UP000183263">
    <property type="component" value="Unassembled WGS sequence"/>
</dbReference>
<organism evidence="9 10">
    <name type="scientific">Rhodococcus triatomae</name>
    <dbReference type="NCBI Taxonomy" id="300028"/>
    <lineage>
        <taxon>Bacteria</taxon>
        <taxon>Bacillati</taxon>
        <taxon>Actinomycetota</taxon>
        <taxon>Actinomycetes</taxon>
        <taxon>Mycobacteriales</taxon>
        <taxon>Nocardiaceae</taxon>
        <taxon>Rhodococcus</taxon>
    </lineage>
</organism>
<feature type="site" description="Transition state stabilizer" evidence="7">
    <location>
        <position position="28"/>
    </location>
</feature>
<dbReference type="Pfam" id="PF00682">
    <property type="entry name" value="HMGL-like"/>
    <property type="match status" value="1"/>
</dbReference>
<feature type="active site" description="Proton acceptor" evidence="7">
    <location>
        <position position="32"/>
    </location>
</feature>
<dbReference type="InterPro" id="IPR050073">
    <property type="entry name" value="2-IPM_HCS-like"/>
</dbReference>
<feature type="binding site" evidence="7">
    <location>
        <position position="182"/>
    </location>
    <ligand>
        <name>substrate</name>
    </ligand>
</feature>
<evidence type="ECO:0000256" key="8">
    <source>
        <dbReference type="NCBIfam" id="TIGR03217"/>
    </source>
</evidence>
<protein>
    <recommendedName>
        <fullName evidence="7 8">4-hydroxy-2-oxovalerate aldolase</fullName>
        <shortName evidence="7">HOA</shortName>
        <ecNumber evidence="7 8">4.1.3.39</ecNumber>
    </recommendedName>
    <alternativeName>
        <fullName evidence="7">4-hydroxy-2-keto-pentanoic acid aldolase</fullName>
    </alternativeName>
    <alternativeName>
        <fullName evidence="7">4-hydroxy-2-oxopentanoate aldolase</fullName>
    </alternativeName>
</protein>
<dbReference type="Pfam" id="PF07836">
    <property type="entry name" value="DmpG_comm"/>
    <property type="match status" value="1"/>
</dbReference>
<dbReference type="InterPro" id="IPR012425">
    <property type="entry name" value="DmpG_comm"/>
</dbReference>
<proteinExistence type="inferred from homology"/>